<evidence type="ECO:0000313" key="1">
    <source>
        <dbReference type="EMBL" id="EJN60974.1"/>
    </source>
</evidence>
<dbReference type="EMBL" id="ALJD01000003">
    <property type="protein sequence ID" value="EJN60974.1"/>
    <property type="molecule type" value="Genomic_DNA"/>
</dbReference>
<gene>
    <name evidence="1" type="ORF">HSB1_15770</name>
</gene>
<name>J3JHG4_9EURY</name>
<dbReference type="RefSeq" id="WP_009374840.1">
    <property type="nucleotide sequence ID" value="NZ_ALJD01000003.1"/>
</dbReference>
<reference evidence="1 2" key="1">
    <citation type="journal article" date="2012" name="J. Bacteriol.">
        <title>Draft Genome Sequence of the Extremely Halophilic Archaeon Halogranum salarium B-1T.</title>
        <authorList>
            <person name="Kim K.K."/>
            <person name="Lee K.C."/>
            <person name="Lee J.S."/>
        </authorList>
    </citation>
    <scope>NUCLEOTIDE SEQUENCE [LARGE SCALE GENOMIC DNA]</scope>
    <source>
        <strain evidence="1 2">B-1</strain>
    </source>
</reference>
<dbReference type="AlphaFoldDB" id="J3JHG4"/>
<proteinExistence type="predicted"/>
<sequence length="57" mass="6068">MALGVYHSGSNVTVSAGGTDEVPVTTDPLELYRYDEAILVTSIPVTFEAIGIEVRRG</sequence>
<dbReference type="Proteomes" id="UP000007813">
    <property type="component" value="Unassembled WGS sequence"/>
</dbReference>
<organism evidence="1 2">
    <name type="scientific">Halogranum salarium B-1</name>
    <dbReference type="NCBI Taxonomy" id="1210908"/>
    <lineage>
        <taxon>Archaea</taxon>
        <taxon>Methanobacteriati</taxon>
        <taxon>Methanobacteriota</taxon>
        <taxon>Stenosarchaea group</taxon>
        <taxon>Halobacteria</taxon>
        <taxon>Halobacteriales</taxon>
        <taxon>Haloferacaceae</taxon>
    </lineage>
</organism>
<comment type="caution">
    <text evidence="1">The sequence shown here is derived from an EMBL/GenBank/DDBJ whole genome shotgun (WGS) entry which is preliminary data.</text>
</comment>
<evidence type="ECO:0000313" key="2">
    <source>
        <dbReference type="Proteomes" id="UP000007813"/>
    </source>
</evidence>
<accession>J3JHG4</accession>
<protein>
    <submittedName>
        <fullName evidence="1">Uncharacterized protein</fullName>
    </submittedName>
</protein>